<dbReference type="EMBL" id="CAGKOT010000005">
    <property type="protein sequence ID" value="CAB5343752.1"/>
    <property type="molecule type" value="Genomic_DNA"/>
</dbReference>
<gene>
    <name evidence="2" type="ORF">CHRIB12_LOCUS3884</name>
</gene>
<organism evidence="2 3">
    <name type="scientific">Rhizophagus irregularis</name>
    <dbReference type="NCBI Taxonomy" id="588596"/>
    <lineage>
        <taxon>Eukaryota</taxon>
        <taxon>Fungi</taxon>
        <taxon>Fungi incertae sedis</taxon>
        <taxon>Mucoromycota</taxon>
        <taxon>Glomeromycotina</taxon>
        <taxon>Glomeromycetes</taxon>
        <taxon>Glomerales</taxon>
        <taxon>Glomeraceae</taxon>
        <taxon>Rhizophagus</taxon>
    </lineage>
</organism>
<dbReference type="OrthoDB" id="2397694at2759"/>
<comment type="caution">
    <text evidence="2">The sequence shown here is derived from an EMBL/GenBank/DDBJ whole genome shotgun (WGS) entry which is preliminary data.</text>
</comment>
<name>A0A915YVI7_9GLOM</name>
<evidence type="ECO:0000256" key="1">
    <source>
        <dbReference type="SAM" id="Coils"/>
    </source>
</evidence>
<feature type="coiled-coil region" evidence="1">
    <location>
        <begin position="81"/>
        <end position="164"/>
    </location>
</feature>
<accession>A0A915YVI7</accession>
<reference evidence="2" key="1">
    <citation type="submission" date="2020-05" db="EMBL/GenBank/DDBJ databases">
        <authorList>
            <person name="Rincon C."/>
            <person name="Sanders R I."/>
            <person name="Robbins C."/>
            <person name="Chaturvedi A."/>
        </authorList>
    </citation>
    <scope>NUCLEOTIDE SEQUENCE</scope>
    <source>
        <strain evidence="2">CHB12</strain>
    </source>
</reference>
<dbReference type="Proteomes" id="UP000684084">
    <property type="component" value="Unassembled WGS sequence"/>
</dbReference>
<evidence type="ECO:0000313" key="2">
    <source>
        <dbReference type="EMBL" id="CAB5343752.1"/>
    </source>
</evidence>
<keyword evidence="1" id="KW-0175">Coiled coil</keyword>
<protein>
    <submittedName>
        <fullName evidence="2">Uncharacterized protein</fullName>
    </submittedName>
</protein>
<evidence type="ECO:0000313" key="3">
    <source>
        <dbReference type="Proteomes" id="UP000684084"/>
    </source>
</evidence>
<dbReference type="AlphaFoldDB" id="A0A915YVI7"/>
<proteinExistence type="predicted"/>
<sequence>MVVEHRCCCSVVVNFYTKLLIFNHYFLFKEVTEITEIKVATFSASAALQGENVDVPVVPPDIEEKQDVEVEIPPSDDKEMIKALRKEIEKLNKEIKVLQNEKVEDQQKILELQQEIIELKKQIKRLEENNERLEKSNERLEKNNERLEEQIINLQKDFKDFKISQLILSEYRDWIHGFMMVLVKKFSDLKSFEDLKNILRSERLKDKRNKDGLPFVNDEMLKRISQLKSDLGKYKLTFPECRRLLELKRNSNMTFHGNRNDNLVKVIQDFKKIQFPNDLLEYQTPLNKMFEALEILEGSGTTLDNILPLLF</sequence>